<protein>
    <recommendedName>
        <fullName evidence="3">PIN domain-containing protein</fullName>
    </recommendedName>
</protein>
<gene>
    <name evidence="1" type="ORF">L485_03590</name>
</gene>
<dbReference type="AlphaFoldDB" id="T0HZ81"/>
<comment type="caution">
    <text evidence="1">The sequence shown here is derived from an EMBL/GenBank/DDBJ whole genome shotgun (WGS) entry which is preliminary data.</text>
</comment>
<evidence type="ECO:0008006" key="3">
    <source>
        <dbReference type="Google" id="ProtNLM"/>
    </source>
</evidence>
<dbReference type="SUPFAM" id="SSF88723">
    <property type="entry name" value="PIN domain-like"/>
    <property type="match status" value="1"/>
</dbReference>
<dbReference type="EMBL" id="ATIB01000031">
    <property type="protein sequence ID" value="EQB04690.1"/>
    <property type="molecule type" value="Genomic_DNA"/>
</dbReference>
<keyword evidence="2" id="KW-1185">Reference proteome</keyword>
<dbReference type="Proteomes" id="UP000015524">
    <property type="component" value="Unassembled WGS sequence"/>
</dbReference>
<dbReference type="Gene3D" id="3.40.50.1010">
    <property type="entry name" value="5'-nuclease"/>
    <property type="match status" value="1"/>
</dbReference>
<dbReference type="InterPro" id="IPR029060">
    <property type="entry name" value="PIN-like_dom_sf"/>
</dbReference>
<evidence type="ECO:0000313" key="1">
    <source>
        <dbReference type="EMBL" id="EQB04690.1"/>
    </source>
</evidence>
<dbReference type="RefSeq" id="WP_021243677.1">
    <property type="nucleotide sequence ID" value="NZ_KQ130473.1"/>
</dbReference>
<name>T0HZ81_9SPHN</name>
<reference evidence="1 2" key="1">
    <citation type="journal article" date="2013" name="Genome Announc.">
        <title>Draft Genome Sequence of a Hexachlorocyclohexane-Degrading Bacterium, Sphingobium baderi Strain LL03T.</title>
        <authorList>
            <person name="Kaur J."/>
            <person name="Verma H."/>
            <person name="Tripathi C."/>
            <person name="Khurana J.P."/>
            <person name="Lal R."/>
        </authorList>
    </citation>
    <scope>NUCLEOTIDE SEQUENCE [LARGE SCALE GENOMIC DNA]</scope>
    <source>
        <strain evidence="1 2">LL03</strain>
    </source>
</reference>
<dbReference type="PATRIC" id="fig|1114964.3.peg.681"/>
<organism evidence="1 2">
    <name type="scientific">Sphingobium baderi LL03</name>
    <dbReference type="NCBI Taxonomy" id="1114964"/>
    <lineage>
        <taxon>Bacteria</taxon>
        <taxon>Pseudomonadati</taxon>
        <taxon>Pseudomonadota</taxon>
        <taxon>Alphaproteobacteria</taxon>
        <taxon>Sphingomonadales</taxon>
        <taxon>Sphingomonadaceae</taxon>
        <taxon>Sphingobium</taxon>
    </lineage>
</organism>
<evidence type="ECO:0000313" key="2">
    <source>
        <dbReference type="Proteomes" id="UP000015524"/>
    </source>
</evidence>
<sequence>MSGSRLQIPADPQGTWARWFNGINQRCPLAEMVTTLQERWSGDAEIDDTLQLLDLPFGESTAIAAGKLRNGTRHARLSLGDRACLALASERDATALTNDRAWTPSALR</sequence>
<accession>T0HZ81</accession>
<proteinExistence type="predicted"/>